<evidence type="ECO:0000256" key="5">
    <source>
        <dbReference type="ARBA" id="ARBA00023136"/>
    </source>
</evidence>
<evidence type="ECO:0000256" key="6">
    <source>
        <dbReference type="SAM" id="SignalP"/>
    </source>
</evidence>
<keyword evidence="5" id="KW-0472">Membrane</keyword>
<dbReference type="EMBL" id="VJMI01000597">
    <property type="protein sequence ID" value="KAF0775999.1"/>
    <property type="molecule type" value="Genomic_DNA"/>
</dbReference>
<evidence type="ECO:0000256" key="2">
    <source>
        <dbReference type="ARBA" id="ARBA00009160"/>
    </source>
</evidence>
<dbReference type="Pfam" id="PF04930">
    <property type="entry name" value="FUN14"/>
    <property type="match status" value="1"/>
</dbReference>
<protein>
    <submittedName>
        <fullName evidence="7">Uncharacterized protein</fullName>
    </submittedName>
</protein>
<comment type="similarity">
    <text evidence="2">Belongs to the FUN14 family.</text>
</comment>
<gene>
    <name evidence="7" type="ORF">AaE_000301</name>
</gene>
<keyword evidence="6" id="KW-0732">Signal</keyword>
<sequence length="71" mass="7938">MTLCKNLFFLTSTVGVTALTLMTLGKQGIVEVNWKKLEDQVRIPDTANWTFKVPSKAGLVVGMFVAWKFFA</sequence>
<evidence type="ECO:0000256" key="4">
    <source>
        <dbReference type="ARBA" id="ARBA00022989"/>
    </source>
</evidence>
<organism evidence="7 8">
    <name type="scientific">Aphanomyces astaci</name>
    <name type="common">Crayfish plague agent</name>
    <dbReference type="NCBI Taxonomy" id="112090"/>
    <lineage>
        <taxon>Eukaryota</taxon>
        <taxon>Sar</taxon>
        <taxon>Stramenopiles</taxon>
        <taxon>Oomycota</taxon>
        <taxon>Saprolegniomycetes</taxon>
        <taxon>Saprolegniales</taxon>
        <taxon>Verrucalvaceae</taxon>
        <taxon>Aphanomyces</taxon>
    </lineage>
</organism>
<accession>A0A6A5AZG3</accession>
<comment type="subcellular location">
    <subcellularLocation>
        <location evidence="1">Membrane</location>
    </subcellularLocation>
</comment>
<reference evidence="7 8" key="1">
    <citation type="submission" date="2019-06" db="EMBL/GenBank/DDBJ databases">
        <title>Genomics analysis of Aphanomyces spp. identifies a new class of oomycete effector associated with host adaptation.</title>
        <authorList>
            <person name="Gaulin E."/>
        </authorList>
    </citation>
    <scope>NUCLEOTIDE SEQUENCE [LARGE SCALE GENOMIC DNA]</scope>
    <source>
        <strain evidence="7 8">E</strain>
    </source>
</reference>
<keyword evidence="3" id="KW-0812">Transmembrane</keyword>
<comment type="caution">
    <text evidence="7">The sequence shown here is derived from an EMBL/GenBank/DDBJ whole genome shotgun (WGS) entry which is preliminary data.</text>
</comment>
<dbReference type="AlphaFoldDB" id="A0A6A5AZG3"/>
<dbReference type="InterPro" id="IPR007014">
    <property type="entry name" value="FUN14"/>
</dbReference>
<feature type="signal peptide" evidence="6">
    <location>
        <begin position="1"/>
        <end position="18"/>
    </location>
</feature>
<name>A0A6A5AZG3_APHAT</name>
<feature type="chain" id="PRO_5025392251" evidence="6">
    <location>
        <begin position="19"/>
        <end position="71"/>
    </location>
</feature>
<dbReference type="GO" id="GO:0016020">
    <property type="term" value="C:membrane"/>
    <property type="evidence" value="ECO:0007669"/>
    <property type="project" value="UniProtKB-SubCell"/>
</dbReference>
<keyword evidence="4" id="KW-1133">Transmembrane helix</keyword>
<evidence type="ECO:0000256" key="3">
    <source>
        <dbReference type="ARBA" id="ARBA00022692"/>
    </source>
</evidence>
<dbReference type="Proteomes" id="UP000469452">
    <property type="component" value="Unassembled WGS sequence"/>
</dbReference>
<evidence type="ECO:0000256" key="1">
    <source>
        <dbReference type="ARBA" id="ARBA00004370"/>
    </source>
</evidence>
<evidence type="ECO:0000313" key="8">
    <source>
        <dbReference type="Proteomes" id="UP000469452"/>
    </source>
</evidence>
<evidence type="ECO:0000313" key="7">
    <source>
        <dbReference type="EMBL" id="KAF0775999.1"/>
    </source>
</evidence>
<proteinExistence type="inferred from homology"/>
<dbReference type="VEuPathDB" id="FungiDB:H257_04477"/>